<feature type="compositionally biased region" description="Low complexity" evidence="3">
    <location>
        <begin position="368"/>
        <end position="384"/>
    </location>
</feature>
<comment type="caution">
    <text evidence="5">The sequence shown here is derived from an EMBL/GenBank/DDBJ whole genome shotgun (WGS) entry which is preliminary data.</text>
</comment>
<keyword evidence="1 2" id="KW-0727">SH2 domain</keyword>
<proteinExistence type="predicted"/>
<organism evidence="5 6">
    <name type="scientific">Conger conger</name>
    <name type="common">Conger eel</name>
    <name type="synonym">Muraena conger</name>
    <dbReference type="NCBI Taxonomy" id="82655"/>
    <lineage>
        <taxon>Eukaryota</taxon>
        <taxon>Metazoa</taxon>
        <taxon>Chordata</taxon>
        <taxon>Craniata</taxon>
        <taxon>Vertebrata</taxon>
        <taxon>Euteleostomi</taxon>
        <taxon>Actinopterygii</taxon>
        <taxon>Neopterygii</taxon>
        <taxon>Teleostei</taxon>
        <taxon>Anguilliformes</taxon>
        <taxon>Congridae</taxon>
        <taxon>Conger</taxon>
    </lineage>
</organism>
<dbReference type="PANTHER" id="PTHR14388:SF6">
    <property type="entry name" value="SH2 DOMAIN-CONTAINING PROTEIN 7"/>
    <property type="match status" value="1"/>
</dbReference>
<dbReference type="PANTHER" id="PTHR14388">
    <property type="entry name" value="T CELL-SPECIFIC ADAPTER PROTEIN TSAD"/>
    <property type="match status" value="1"/>
</dbReference>
<feature type="region of interest" description="Disordered" evidence="3">
    <location>
        <begin position="341"/>
        <end position="384"/>
    </location>
</feature>
<dbReference type="SUPFAM" id="SSF55550">
    <property type="entry name" value="SH2 domain"/>
    <property type="match status" value="1"/>
</dbReference>
<keyword evidence="6" id="KW-1185">Reference proteome</keyword>
<evidence type="ECO:0000256" key="3">
    <source>
        <dbReference type="SAM" id="MobiDB-lite"/>
    </source>
</evidence>
<name>A0A9Q1HP82_CONCO</name>
<feature type="compositionally biased region" description="Polar residues" evidence="3">
    <location>
        <begin position="290"/>
        <end position="306"/>
    </location>
</feature>
<evidence type="ECO:0000256" key="1">
    <source>
        <dbReference type="ARBA" id="ARBA00022999"/>
    </source>
</evidence>
<dbReference type="Gene3D" id="3.30.505.10">
    <property type="entry name" value="SH2 domain"/>
    <property type="match status" value="1"/>
</dbReference>
<accession>A0A9Q1HP82</accession>
<gene>
    <name evidence="5" type="ORF">COCON_G00215580</name>
</gene>
<feature type="domain" description="SH2" evidence="4">
    <location>
        <begin position="147"/>
        <end position="223"/>
    </location>
</feature>
<feature type="region of interest" description="Disordered" evidence="3">
    <location>
        <begin position="270"/>
        <end position="329"/>
    </location>
</feature>
<evidence type="ECO:0000313" key="5">
    <source>
        <dbReference type="EMBL" id="KAJ8252246.1"/>
    </source>
</evidence>
<dbReference type="InterPro" id="IPR000980">
    <property type="entry name" value="SH2"/>
</dbReference>
<dbReference type="Proteomes" id="UP001152803">
    <property type="component" value="Unassembled WGS sequence"/>
</dbReference>
<dbReference type="OrthoDB" id="6108017at2759"/>
<dbReference type="Pfam" id="PF00017">
    <property type="entry name" value="SH2"/>
    <property type="match status" value="1"/>
</dbReference>
<feature type="region of interest" description="Disordered" evidence="3">
    <location>
        <begin position="416"/>
        <end position="437"/>
    </location>
</feature>
<dbReference type="GO" id="GO:0005737">
    <property type="term" value="C:cytoplasm"/>
    <property type="evidence" value="ECO:0007669"/>
    <property type="project" value="TreeGrafter"/>
</dbReference>
<sequence>MSPCLYYTKLFFAPPQNTLTSEAAVIHEETSSYFNLDKMRLRSNRIRQCLTAGTWWHSWPCLRPLNSSLQSRYLAGESSMDQKRKRAPTFQTRLRFRRMDRARMEQKHPVVEPQVELAEGRLEDLALRWFTETQAPLILHQGNFPAWFQGFIRRKDAEAKLADKALGCFLIRLSDKAMGYILSYRGRDRCRHFVINQNKAGHFIISGDIETHQNLTDLIEHYRASPIEPFGEFLTSSYSQSSSSEIYDEVQGKRKERLVSVEAVRSLWQQRAVHSEERPPALPPKRYNRKSTSPASLDLDSPSQQAAPPVPLRTPFQLNARGGSLDETGTSQGQVLYAQLQKRRANQRAPAPTKENADPDGPGPLPGPLATARTPGSSSRASPAPGIVYSELSLENCRSRSLPLLDYDSGESRSFRLSAPSFTPPQLSPDARSKGTGPACSLWDQELGFGPSSGSKDGLCGNPLYQLAGMPWDTQAGRAQALPSTPAPCHEYAEVPFERLQDEDEYAEVPFQPLPCRSSPFSDNTYEMIPDEAFDSSPFQDNTYELIPEQGIKMPLNLMPLSAPLCPAGSTGITPPAVSPLYAVFSQPNMQLNAEPHEEDNENTKLNHTLQSIAIPAAADSVFGGGGVGEEC</sequence>
<evidence type="ECO:0000313" key="6">
    <source>
        <dbReference type="Proteomes" id="UP001152803"/>
    </source>
</evidence>
<evidence type="ECO:0000256" key="2">
    <source>
        <dbReference type="PROSITE-ProRule" id="PRU00191"/>
    </source>
</evidence>
<dbReference type="SMART" id="SM00252">
    <property type="entry name" value="SH2"/>
    <property type="match status" value="1"/>
</dbReference>
<dbReference type="AlphaFoldDB" id="A0A9Q1HP82"/>
<dbReference type="InterPro" id="IPR036860">
    <property type="entry name" value="SH2_dom_sf"/>
</dbReference>
<dbReference type="PROSITE" id="PS50001">
    <property type="entry name" value="SH2"/>
    <property type="match status" value="1"/>
</dbReference>
<evidence type="ECO:0000259" key="4">
    <source>
        <dbReference type="PROSITE" id="PS50001"/>
    </source>
</evidence>
<reference evidence="5" key="1">
    <citation type="journal article" date="2023" name="Science">
        <title>Genome structures resolve the early diversification of teleost fishes.</title>
        <authorList>
            <person name="Parey E."/>
            <person name="Louis A."/>
            <person name="Montfort J."/>
            <person name="Bouchez O."/>
            <person name="Roques C."/>
            <person name="Iampietro C."/>
            <person name="Lluch J."/>
            <person name="Castinel A."/>
            <person name="Donnadieu C."/>
            <person name="Desvignes T."/>
            <person name="Floi Bucao C."/>
            <person name="Jouanno E."/>
            <person name="Wen M."/>
            <person name="Mejri S."/>
            <person name="Dirks R."/>
            <person name="Jansen H."/>
            <person name="Henkel C."/>
            <person name="Chen W.J."/>
            <person name="Zahm M."/>
            <person name="Cabau C."/>
            <person name="Klopp C."/>
            <person name="Thompson A.W."/>
            <person name="Robinson-Rechavi M."/>
            <person name="Braasch I."/>
            <person name="Lecointre G."/>
            <person name="Bobe J."/>
            <person name="Postlethwait J.H."/>
            <person name="Berthelot C."/>
            <person name="Roest Crollius H."/>
            <person name="Guiguen Y."/>
        </authorList>
    </citation>
    <scope>NUCLEOTIDE SEQUENCE</scope>
    <source>
        <strain evidence="5">Concon-B</strain>
    </source>
</reference>
<protein>
    <recommendedName>
        <fullName evidence="4">SH2 domain-containing protein</fullName>
    </recommendedName>
</protein>
<dbReference type="EMBL" id="JAFJMO010000017">
    <property type="protein sequence ID" value="KAJ8252246.1"/>
    <property type="molecule type" value="Genomic_DNA"/>
</dbReference>